<name>A0ABY4RXT7_9BACL</name>
<evidence type="ECO:0000256" key="2">
    <source>
        <dbReference type="ARBA" id="ARBA00022723"/>
    </source>
</evidence>
<dbReference type="InterPro" id="IPR050738">
    <property type="entry name" value="Sulfatase"/>
</dbReference>
<dbReference type="Gene3D" id="3.30.1120.10">
    <property type="match status" value="1"/>
</dbReference>
<dbReference type="SUPFAM" id="SSF53649">
    <property type="entry name" value="Alkaline phosphatase-like"/>
    <property type="match status" value="1"/>
</dbReference>
<evidence type="ECO:0000313" key="7">
    <source>
        <dbReference type="Proteomes" id="UP001057134"/>
    </source>
</evidence>
<keyword evidence="7" id="KW-1185">Reference proteome</keyword>
<reference evidence="6" key="2">
    <citation type="journal article" date="2021" name="J Anim Sci Technol">
        <title>Complete genome sequence of Paenibacillus konkukensis sp. nov. SK3146 as a potential probiotic strain.</title>
        <authorList>
            <person name="Jung H.I."/>
            <person name="Park S."/>
            <person name="Niu K.M."/>
            <person name="Lee S.W."/>
            <person name="Kothari D."/>
            <person name="Yi K.J."/>
            <person name="Kim S.K."/>
        </authorList>
    </citation>
    <scope>NUCLEOTIDE SEQUENCE</scope>
    <source>
        <strain evidence="6">SK3146</strain>
    </source>
</reference>
<reference evidence="6" key="1">
    <citation type="submission" date="2018-02" db="EMBL/GenBank/DDBJ databases">
        <authorList>
            <person name="Kim S.-K."/>
            <person name="Jung H.-I."/>
            <person name="Lee S.-W."/>
        </authorList>
    </citation>
    <scope>NUCLEOTIDE SEQUENCE</scope>
    <source>
        <strain evidence="6">SK3146</strain>
    </source>
</reference>
<evidence type="ECO:0000256" key="3">
    <source>
        <dbReference type="ARBA" id="ARBA00022801"/>
    </source>
</evidence>
<feature type="domain" description="Sulfatase N-terminal" evidence="5">
    <location>
        <begin position="15"/>
        <end position="356"/>
    </location>
</feature>
<evidence type="ECO:0000256" key="4">
    <source>
        <dbReference type="ARBA" id="ARBA00022837"/>
    </source>
</evidence>
<dbReference type="PANTHER" id="PTHR42693">
    <property type="entry name" value="ARYLSULFATASE FAMILY MEMBER"/>
    <property type="match status" value="1"/>
</dbReference>
<gene>
    <name evidence="6" type="ORF">SK3146_05893</name>
</gene>
<dbReference type="PANTHER" id="PTHR42693:SF53">
    <property type="entry name" value="ENDO-4-O-SULFATASE"/>
    <property type="match status" value="1"/>
</dbReference>
<comment type="similarity">
    <text evidence="1">Belongs to the sulfatase family.</text>
</comment>
<dbReference type="RefSeq" id="WP_249862123.1">
    <property type="nucleotide sequence ID" value="NZ_CP027059.1"/>
</dbReference>
<proteinExistence type="inferred from homology"/>
<keyword evidence="3 6" id="KW-0378">Hydrolase</keyword>
<keyword evidence="2" id="KW-0479">Metal-binding</keyword>
<organism evidence="6 7">
    <name type="scientific">Paenibacillus konkukensis</name>
    <dbReference type="NCBI Taxonomy" id="2020716"/>
    <lineage>
        <taxon>Bacteria</taxon>
        <taxon>Bacillati</taxon>
        <taxon>Bacillota</taxon>
        <taxon>Bacilli</taxon>
        <taxon>Bacillales</taxon>
        <taxon>Paenibacillaceae</taxon>
        <taxon>Paenibacillus</taxon>
    </lineage>
</organism>
<dbReference type="CDD" id="cd16034">
    <property type="entry name" value="sulfatase_like"/>
    <property type="match status" value="1"/>
</dbReference>
<evidence type="ECO:0000259" key="5">
    <source>
        <dbReference type="Pfam" id="PF00884"/>
    </source>
</evidence>
<evidence type="ECO:0000256" key="1">
    <source>
        <dbReference type="ARBA" id="ARBA00008779"/>
    </source>
</evidence>
<keyword evidence="4" id="KW-0106">Calcium</keyword>
<protein>
    <submittedName>
        <fullName evidence="6">Arylsulfatase</fullName>
        <ecNumber evidence="6">3.1.6.1</ecNumber>
    </submittedName>
</protein>
<dbReference type="Gene3D" id="3.40.720.10">
    <property type="entry name" value="Alkaline Phosphatase, subunit A"/>
    <property type="match status" value="1"/>
</dbReference>
<dbReference type="GO" id="GO:0004065">
    <property type="term" value="F:arylsulfatase activity"/>
    <property type="evidence" value="ECO:0007669"/>
    <property type="project" value="UniProtKB-EC"/>
</dbReference>
<accession>A0ABY4RXT7</accession>
<dbReference type="Proteomes" id="UP001057134">
    <property type="component" value="Chromosome"/>
</dbReference>
<dbReference type="InterPro" id="IPR017850">
    <property type="entry name" value="Alkaline_phosphatase_core_sf"/>
</dbReference>
<dbReference type="PROSITE" id="PS00149">
    <property type="entry name" value="SULFATASE_2"/>
    <property type="match status" value="1"/>
</dbReference>
<dbReference type="EC" id="3.1.6.1" evidence="6"/>
<sequence length="483" mass="54260">MTDTMNEPAGLTRKPNIVYVFADQWRRQAAGFRGEDEVMTPNIDAFAAESLVFNHAVSCTPLCSPHRAALMTGTYPQTSGVYTNCKLGADIQLRESDMCIGDALKQSGYATGYIGKWHLDLPEQNVAERPESGAAGWDAYTPPGPKRHGFDFWYSYGTYDEHMTPHYWRDSPEMIQIRQWSVEHETDMALDYLEQRARRREEPFVLFVSWNPPHSPFDQVPDRYKRIYEGRTVKFRPNVRAEGLAAHTGEPFEDGIERLTEYMNDYCAAVTGIDEQFGRLLQKLKELGLADDTLVVLSSDHGELMGAHGLMAKHSWHEESIGIPCLMRWPGHIAAGETDLLFNSVDIMPTLLGLAGLAIPETVEGTDCSGPILGRGGDAPSAAFICTFPGRKDAIEQFAAQGLDNKRYGWRGVRTARYTYVVHRGYSAVDPSFCLRLLYDLQEDPYQMNPLKLQRASQHPVAERLEGQLREWLEAAGDAFIIA</sequence>
<dbReference type="EMBL" id="CP027059">
    <property type="protein sequence ID" value="UQZ86600.1"/>
    <property type="molecule type" value="Genomic_DNA"/>
</dbReference>
<evidence type="ECO:0000313" key="6">
    <source>
        <dbReference type="EMBL" id="UQZ86600.1"/>
    </source>
</evidence>
<dbReference type="InterPro" id="IPR024607">
    <property type="entry name" value="Sulfatase_CS"/>
</dbReference>
<dbReference type="InterPro" id="IPR000917">
    <property type="entry name" value="Sulfatase_N"/>
</dbReference>
<dbReference type="Pfam" id="PF00884">
    <property type="entry name" value="Sulfatase"/>
    <property type="match status" value="1"/>
</dbReference>